<dbReference type="AlphaFoldDB" id="A0A381W8S7"/>
<gene>
    <name evidence="2" type="ORF">METZ01_LOCUS101748</name>
</gene>
<feature type="region of interest" description="Disordered" evidence="1">
    <location>
        <begin position="76"/>
        <end position="175"/>
    </location>
</feature>
<organism evidence="2">
    <name type="scientific">marine metagenome</name>
    <dbReference type="NCBI Taxonomy" id="408172"/>
    <lineage>
        <taxon>unclassified sequences</taxon>
        <taxon>metagenomes</taxon>
        <taxon>ecological metagenomes</taxon>
    </lineage>
</organism>
<evidence type="ECO:0008006" key="3">
    <source>
        <dbReference type="Google" id="ProtNLM"/>
    </source>
</evidence>
<feature type="compositionally biased region" description="Acidic residues" evidence="1">
    <location>
        <begin position="115"/>
        <end position="126"/>
    </location>
</feature>
<sequence length="175" mass="19453">MAKKQISFADKAAKTKDADAVYVKYVKSVRSEKTGQWRFNEQMVKTKKGEKLDVALKQLEEAKTLVDIDLSEFETKYESADVVSGGEEQAVETMEETSGVEPAEGDALPDKEASTEEEAQPVEEEPSAEKSETEAPVEEEEPSPEKSEEETQTVEEEPDTEDAEPIEEIADSEEE</sequence>
<proteinExistence type="predicted"/>
<dbReference type="EMBL" id="UINC01011042">
    <property type="protein sequence ID" value="SVA48894.1"/>
    <property type="molecule type" value="Genomic_DNA"/>
</dbReference>
<name>A0A381W8S7_9ZZZZ</name>
<accession>A0A381W8S7</accession>
<evidence type="ECO:0000313" key="2">
    <source>
        <dbReference type="EMBL" id="SVA48894.1"/>
    </source>
</evidence>
<dbReference type="InterPro" id="IPR025379">
    <property type="entry name" value="DUF4295"/>
</dbReference>
<feature type="compositionally biased region" description="Acidic residues" evidence="1">
    <location>
        <begin position="135"/>
        <end position="175"/>
    </location>
</feature>
<protein>
    <recommendedName>
        <fullName evidence="3">DUF4295 domain-containing protein</fullName>
    </recommendedName>
</protein>
<dbReference type="Pfam" id="PF14128">
    <property type="entry name" value="DUF4295"/>
    <property type="match status" value="1"/>
</dbReference>
<reference evidence="2" key="1">
    <citation type="submission" date="2018-05" db="EMBL/GenBank/DDBJ databases">
        <authorList>
            <person name="Lanie J.A."/>
            <person name="Ng W.-L."/>
            <person name="Kazmierczak K.M."/>
            <person name="Andrzejewski T.M."/>
            <person name="Davidsen T.M."/>
            <person name="Wayne K.J."/>
            <person name="Tettelin H."/>
            <person name="Glass J.I."/>
            <person name="Rusch D."/>
            <person name="Podicherti R."/>
            <person name="Tsui H.-C.T."/>
            <person name="Winkler M.E."/>
        </authorList>
    </citation>
    <scope>NUCLEOTIDE SEQUENCE</scope>
</reference>
<evidence type="ECO:0000256" key="1">
    <source>
        <dbReference type="SAM" id="MobiDB-lite"/>
    </source>
</evidence>